<dbReference type="RefSeq" id="WP_260974939.1">
    <property type="nucleotide sequence ID" value="NZ_JAOANI010000012.1"/>
</dbReference>
<reference evidence="6" key="1">
    <citation type="journal article" date="2022" name="Front. Microbiol.">
        <title>Genome-based taxonomic rearrangement of Oceanobacter-related bacteria including the description of Thalassolituus hydrocarbonoclasticus sp. nov. and Thalassolituus pacificus sp. nov. and emended description of the genus Thalassolituus.</title>
        <authorList>
            <person name="Dong C."/>
            <person name="Wei L."/>
            <person name="Wang J."/>
            <person name="Lai Q."/>
            <person name="Huang Z."/>
            <person name="Shao Z."/>
        </authorList>
    </citation>
    <scope>NUCLEOTIDE SEQUENCE</scope>
    <source>
        <strain evidence="6">59MF3M-4</strain>
    </source>
</reference>
<dbReference type="GO" id="GO:0004645">
    <property type="term" value="F:1,4-alpha-oligoglucan phosphorylase activity"/>
    <property type="evidence" value="ECO:0007669"/>
    <property type="project" value="InterPro"/>
</dbReference>
<name>A0A9X2WCV0_9GAMM</name>
<dbReference type="PROSITE" id="PS00647">
    <property type="entry name" value="THYMID_PHOSPHORYLASE"/>
    <property type="match status" value="1"/>
</dbReference>
<evidence type="ECO:0000256" key="1">
    <source>
        <dbReference type="ARBA" id="ARBA00022676"/>
    </source>
</evidence>
<feature type="domain" description="Pyrimidine nucleoside phosphorylase C-terminal" evidence="5">
    <location>
        <begin position="431"/>
        <end position="498"/>
    </location>
</feature>
<dbReference type="PANTHER" id="PTHR10515:SF0">
    <property type="entry name" value="THYMIDINE PHOSPHORYLASE"/>
    <property type="match status" value="1"/>
</dbReference>
<dbReference type="SUPFAM" id="SSF52418">
    <property type="entry name" value="Nucleoside phosphorylase/phosphoribosyltransferase catalytic domain"/>
    <property type="match status" value="1"/>
</dbReference>
<dbReference type="HAMAP" id="MF_00703">
    <property type="entry name" value="Thymid_phosp_2"/>
    <property type="match status" value="1"/>
</dbReference>
<dbReference type="Pfam" id="PF07831">
    <property type="entry name" value="PYNP_C"/>
    <property type="match status" value="1"/>
</dbReference>
<dbReference type="Gene3D" id="3.40.1030.10">
    <property type="entry name" value="Nucleoside phosphorylase/phosphoribosyltransferase catalytic domain"/>
    <property type="match status" value="1"/>
</dbReference>
<evidence type="ECO:0000256" key="3">
    <source>
        <dbReference type="ARBA" id="ARBA00048550"/>
    </source>
</evidence>
<dbReference type="Gene3D" id="1.20.970.50">
    <property type="match status" value="1"/>
</dbReference>
<evidence type="ECO:0000256" key="4">
    <source>
        <dbReference type="HAMAP-Rule" id="MF_00703"/>
    </source>
</evidence>
<dbReference type="InterPro" id="IPR017459">
    <property type="entry name" value="Glycosyl_Trfase_fam3_N_dom"/>
</dbReference>
<dbReference type="GO" id="GO:0005829">
    <property type="term" value="C:cytosol"/>
    <property type="evidence" value="ECO:0007669"/>
    <property type="project" value="TreeGrafter"/>
</dbReference>
<dbReference type="InterPro" id="IPR000053">
    <property type="entry name" value="Thymidine/pyrmidine_PPase"/>
</dbReference>
<sequence>MDTQLDFLHLRRLGINTHQEPVVYMRQDCQVAISEGFYAHSRVEVHCADQSVIATLVLVCSELLSHEEAGLSEAAWHRLGCPADGEQARFHHARPVESMSFVRGKLYGQRFNDESAKAIIEDIKAGHYSDIQLSAFVTACAGDRLDLDETIAITRAMVSSGQRFDWSSDKVLDKHCVGGLPGNRTTPIVVAIVAANGLLMPKTSSRAITSPAGTADTMESMTTVTMTFEHMRDVVEQEGGCLAWGGSVSLSPTDDIVIRVERALDLDSEGQLVASVISKKVAAGSKQVLIDIPVGPTAKVRSQSMAQTLKQLLEKTGAALGLDVRTIITDGNQPIGRGIGPALEARDILQVLRNDGHAPQDLREKSLQLAGIMLEMGEKAAVGQGYALAQRTLLDGRAMDKFKAICLAQGGFMEPPVAEFTHCIHAQHSGVVAYFNNRFIARLASLAGAPNAKAAGIELHVTLGDEVEAGAPLFTLHAEAPGELAYALDFLDGHTDVIRIEEQMV</sequence>
<evidence type="ECO:0000256" key="2">
    <source>
        <dbReference type="ARBA" id="ARBA00022679"/>
    </source>
</evidence>
<reference evidence="6" key="2">
    <citation type="submission" date="2022-08" db="EMBL/GenBank/DDBJ databases">
        <authorList>
            <person name="Dong C."/>
        </authorList>
    </citation>
    <scope>NUCLEOTIDE SEQUENCE</scope>
    <source>
        <strain evidence="6">59MF3M-4</strain>
    </source>
</reference>
<dbReference type="SUPFAM" id="SSF47648">
    <property type="entry name" value="Nucleoside phosphorylase/phosphoribosyltransferase N-terminal domain"/>
    <property type="match status" value="1"/>
</dbReference>
<evidence type="ECO:0000259" key="5">
    <source>
        <dbReference type="SMART" id="SM00941"/>
    </source>
</evidence>
<dbReference type="InterPro" id="IPR035902">
    <property type="entry name" value="Nuc_phospho_transferase"/>
</dbReference>
<dbReference type="PIRSF" id="PIRSF000478">
    <property type="entry name" value="TP_PyNP"/>
    <property type="match status" value="1"/>
</dbReference>
<protein>
    <recommendedName>
        <fullName evidence="4">Putative thymidine phosphorylase</fullName>
        <ecNumber evidence="4">2.4.2.4</ecNumber>
    </recommendedName>
    <alternativeName>
        <fullName evidence="4">TdRPase</fullName>
    </alternativeName>
</protein>
<proteinExistence type="inferred from homology"/>
<dbReference type="GO" id="GO:0006213">
    <property type="term" value="P:pyrimidine nucleoside metabolic process"/>
    <property type="evidence" value="ECO:0007669"/>
    <property type="project" value="InterPro"/>
</dbReference>
<dbReference type="Pfam" id="PF00591">
    <property type="entry name" value="Glycos_transf_3"/>
    <property type="match status" value="1"/>
</dbReference>
<dbReference type="NCBIfam" id="TIGR02645">
    <property type="entry name" value="ARCH_P_rylase"/>
    <property type="match status" value="1"/>
</dbReference>
<comment type="similarity">
    <text evidence="4">Belongs to the thymidine/pyrimidine-nucleoside phosphorylase family. Type 2 subfamily.</text>
</comment>
<keyword evidence="7" id="KW-1185">Reference proteome</keyword>
<dbReference type="PANTHER" id="PTHR10515">
    <property type="entry name" value="THYMIDINE PHOSPHORYLASE"/>
    <property type="match status" value="1"/>
</dbReference>
<dbReference type="EMBL" id="JAOANI010000012">
    <property type="protein sequence ID" value="MCT7358013.1"/>
    <property type="molecule type" value="Genomic_DNA"/>
</dbReference>
<keyword evidence="1 4" id="KW-0328">Glycosyltransferase</keyword>
<dbReference type="GO" id="GO:0006206">
    <property type="term" value="P:pyrimidine nucleobase metabolic process"/>
    <property type="evidence" value="ECO:0007669"/>
    <property type="project" value="InterPro"/>
</dbReference>
<dbReference type="Pfam" id="PF02885">
    <property type="entry name" value="Glycos_trans_3N"/>
    <property type="match status" value="1"/>
</dbReference>
<organism evidence="6 7">
    <name type="scientific">Thalassolituus pacificus</name>
    <dbReference type="NCBI Taxonomy" id="2975440"/>
    <lineage>
        <taxon>Bacteria</taxon>
        <taxon>Pseudomonadati</taxon>
        <taxon>Pseudomonadota</taxon>
        <taxon>Gammaproteobacteria</taxon>
        <taxon>Oceanospirillales</taxon>
        <taxon>Oceanospirillaceae</taxon>
        <taxon>Thalassolituus</taxon>
    </lineage>
</organism>
<dbReference type="Gene3D" id="3.90.1170.30">
    <property type="entry name" value="Pyrimidine nucleoside phosphorylase-like, C-terminal domain"/>
    <property type="match status" value="1"/>
</dbReference>
<dbReference type="GO" id="GO:0009032">
    <property type="term" value="F:thymidine phosphorylase activity"/>
    <property type="evidence" value="ECO:0007669"/>
    <property type="project" value="UniProtKB-UniRule"/>
</dbReference>
<keyword evidence="2 4" id="KW-0808">Transferase</keyword>
<dbReference type="InterPro" id="IPR013466">
    <property type="entry name" value="Thymidine/AMP_Pase"/>
</dbReference>
<dbReference type="InterPro" id="IPR036320">
    <property type="entry name" value="Glycosyl_Trfase_fam3_N_dom_sf"/>
</dbReference>
<dbReference type="SMART" id="SM00941">
    <property type="entry name" value="PYNP_C"/>
    <property type="match status" value="1"/>
</dbReference>
<dbReference type="InterPro" id="IPR036566">
    <property type="entry name" value="PYNP-like_C_sf"/>
</dbReference>
<dbReference type="Proteomes" id="UP001147830">
    <property type="component" value="Unassembled WGS sequence"/>
</dbReference>
<evidence type="ECO:0000313" key="6">
    <source>
        <dbReference type="EMBL" id="MCT7358013.1"/>
    </source>
</evidence>
<gene>
    <name evidence="6" type="ORF">NYR02_03120</name>
</gene>
<accession>A0A9X2WCV0</accession>
<comment type="caution">
    <text evidence="6">The sequence shown here is derived from an EMBL/GenBank/DDBJ whole genome shotgun (WGS) entry which is preliminary data.</text>
</comment>
<dbReference type="AlphaFoldDB" id="A0A9X2WCV0"/>
<comment type="catalytic activity">
    <reaction evidence="3 4">
        <text>thymidine + phosphate = 2-deoxy-alpha-D-ribose 1-phosphate + thymine</text>
        <dbReference type="Rhea" id="RHEA:16037"/>
        <dbReference type="ChEBI" id="CHEBI:17748"/>
        <dbReference type="ChEBI" id="CHEBI:17821"/>
        <dbReference type="ChEBI" id="CHEBI:43474"/>
        <dbReference type="ChEBI" id="CHEBI:57259"/>
        <dbReference type="EC" id="2.4.2.4"/>
    </reaction>
</comment>
<dbReference type="EC" id="2.4.2.4" evidence="4"/>
<dbReference type="SUPFAM" id="SSF54680">
    <property type="entry name" value="Pyrimidine nucleoside phosphorylase C-terminal domain"/>
    <property type="match status" value="1"/>
</dbReference>
<evidence type="ECO:0000313" key="7">
    <source>
        <dbReference type="Proteomes" id="UP001147830"/>
    </source>
</evidence>
<dbReference type="NCBIfam" id="NF003338">
    <property type="entry name" value="PRK04350.1"/>
    <property type="match status" value="1"/>
</dbReference>
<dbReference type="InterPro" id="IPR017872">
    <property type="entry name" value="Pyrmidine_PPase_CS"/>
</dbReference>
<dbReference type="InterPro" id="IPR028579">
    <property type="entry name" value="Thym_Pase_Put"/>
</dbReference>
<dbReference type="InterPro" id="IPR013102">
    <property type="entry name" value="PYNP_C"/>
</dbReference>
<dbReference type="InterPro" id="IPR000312">
    <property type="entry name" value="Glycosyl_Trfase_fam3"/>
</dbReference>